<dbReference type="RefSeq" id="XP_022242942.1">
    <property type="nucleotide sequence ID" value="XM_022387234.1"/>
</dbReference>
<keyword evidence="4" id="KW-0812">Transmembrane</keyword>
<keyword evidence="4" id="KW-1133">Transmembrane helix</keyword>
<evidence type="ECO:0000313" key="8">
    <source>
        <dbReference type="RefSeq" id="XP_022242940.1"/>
    </source>
</evidence>
<keyword evidence="1" id="KW-0479">Metal-binding</keyword>
<feature type="transmembrane region" description="Helical" evidence="4">
    <location>
        <begin position="266"/>
        <end position="285"/>
    </location>
</feature>
<feature type="transmembrane region" description="Helical" evidence="4">
    <location>
        <begin position="221"/>
        <end position="242"/>
    </location>
</feature>
<evidence type="ECO:0000313" key="6">
    <source>
        <dbReference type="Proteomes" id="UP000694941"/>
    </source>
</evidence>
<feature type="transmembrane region" description="Helical" evidence="4">
    <location>
        <begin position="481"/>
        <end position="502"/>
    </location>
</feature>
<reference evidence="7 8" key="1">
    <citation type="submission" date="2025-05" db="UniProtKB">
        <authorList>
            <consortium name="RefSeq"/>
        </authorList>
    </citation>
    <scope>IDENTIFICATION</scope>
    <source>
        <tissue evidence="7 8">Muscle</tissue>
    </source>
</reference>
<dbReference type="Gene3D" id="3.30.40.10">
    <property type="entry name" value="Zinc/RING finger domain, C3HC4 (zinc finger)"/>
    <property type="match status" value="1"/>
</dbReference>
<feature type="transmembrane region" description="Helical" evidence="4">
    <location>
        <begin position="62"/>
        <end position="87"/>
    </location>
</feature>
<dbReference type="SMART" id="SM00744">
    <property type="entry name" value="RINGv"/>
    <property type="match status" value="1"/>
</dbReference>
<dbReference type="InterPro" id="IPR011016">
    <property type="entry name" value="Znf_RING-CH"/>
</dbReference>
<keyword evidence="6" id="KW-1185">Reference proteome</keyword>
<dbReference type="PANTHER" id="PTHR20893:SF2">
    <property type="entry name" value="LD08641P"/>
    <property type="match status" value="1"/>
</dbReference>
<accession>A0ABM1SH34</accession>
<evidence type="ECO:0000259" key="5">
    <source>
        <dbReference type="PROSITE" id="PS51292"/>
    </source>
</evidence>
<dbReference type="Pfam" id="PF12906">
    <property type="entry name" value="RINGv"/>
    <property type="match status" value="1"/>
</dbReference>
<protein>
    <submittedName>
        <fullName evidence="7 8">Uncharacterized protein LOC106460489 isoform X1</fullName>
    </submittedName>
</protein>
<evidence type="ECO:0000256" key="2">
    <source>
        <dbReference type="ARBA" id="ARBA00022771"/>
    </source>
</evidence>
<dbReference type="PANTHER" id="PTHR20893">
    <property type="entry name" value="LD08641P"/>
    <property type="match status" value="1"/>
</dbReference>
<dbReference type="GeneID" id="106460489"/>
<organism evidence="6 7">
    <name type="scientific">Limulus polyphemus</name>
    <name type="common">Atlantic horseshoe crab</name>
    <dbReference type="NCBI Taxonomy" id="6850"/>
    <lineage>
        <taxon>Eukaryota</taxon>
        <taxon>Metazoa</taxon>
        <taxon>Ecdysozoa</taxon>
        <taxon>Arthropoda</taxon>
        <taxon>Chelicerata</taxon>
        <taxon>Merostomata</taxon>
        <taxon>Xiphosura</taxon>
        <taxon>Limulidae</taxon>
        <taxon>Limulus</taxon>
    </lineage>
</organism>
<proteinExistence type="predicted"/>
<feature type="transmembrane region" description="Helical" evidence="4">
    <location>
        <begin position="305"/>
        <end position="326"/>
    </location>
</feature>
<evidence type="ECO:0000313" key="9">
    <source>
        <dbReference type="RefSeq" id="XP_022242942.1"/>
    </source>
</evidence>
<dbReference type="RefSeq" id="XP_022242939.1">
    <property type="nucleotide sequence ID" value="XM_022387231.1"/>
</dbReference>
<sequence>MLDCDDPPPSMVTHLSPLNRLKLWDLMEDKCLDNCSGHGDCYEGVCFCEVQYSGGSCTDPNLGYFITFSSVFYIISVVSFIQLLLCVKSEYRRIKSPSVLKACRITTQKALYVLICIATSIRGSYFSSPENATPQWTSSLLSAYYPLLLTGSSLIVCFWAEIFHLQDKTLDKFSFLDKSFFGFLAFNIITYSLLLAELLLLQLGNRSDNEKSFFTSVFNGLYAGLMLIVLIFFLVYGTLMYFKLQGEFIKNSTTTINTSQLHQSRLGLVSQGVLLLITVAFIISDTLGSSWRDKVPVLSRNCHDVMFRIVELGVALWFPCVLWNCISPEQLWILNPKKILKKLEQDKWILPTEEEEALVSSSKEVVLRADLNVSLENLSECWICYDSERQDVGPLIQPCLCKGDMSVVHHDCLKKWLVQSSNNPDNMRCKVCKVEYKLEKGTVWVSRGLTKTQWLQTSAIVIFMCSTIGGAYLLVKMFDNVAIRTATVGIALLVQCVCMRLLGLNFLTAYHQAMFSTVSILEHKPEGATTVSGAQTKMVCDEQLNNTETEVPNEKALSSTVLSPYGGGGVAVESEVI</sequence>
<name>A0ABM1SH34_LIMPO</name>
<dbReference type="CDD" id="cd16495">
    <property type="entry name" value="RING_CH-C4HC3_MARCH"/>
    <property type="match status" value="1"/>
</dbReference>
<evidence type="ECO:0000256" key="1">
    <source>
        <dbReference type="ARBA" id="ARBA00022723"/>
    </source>
</evidence>
<evidence type="ECO:0000256" key="3">
    <source>
        <dbReference type="ARBA" id="ARBA00022833"/>
    </source>
</evidence>
<dbReference type="RefSeq" id="XP_022242940.1">
    <property type="nucleotide sequence ID" value="XM_022387232.1"/>
</dbReference>
<gene>
    <name evidence="7 8 9" type="primary">LOC106460489</name>
</gene>
<dbReference type="SUPFAM" id="SSF57850">
    <property type="entry name" value="RING/U-box"/>
    <property type="match status" value="1"/>
</dbReference>
<dbReference type="Proteomes" id="UP000694941">
    <property type="component" value="Unplaced"/>
</dbReference>
<feature type="transmembrane region" description="Helical" evidence="4">
    <location>
        <begin position="454"/>
        <end position="475"/>
    </location>
</feature>
<dbReference type="InterPro" id="IPR013083">
    <property type="entry name" value="Znf_RING/FYVE/PHD"/>
</dbReference>
<keyword evidence="2" id="KW-0863">Zinc-finger</keyword>
<keyword evidence="4" id="KW-0472">Membrane</keyword>
<dbReference type="Gene3D" id="2.60.120.260">
    <property type="entry name" value="Galactose-binding domain-like"/>
    <property type="match status" value="1"/>
</dbReference>
<feature type="domain" description="RING-CH-type" evidence="5">
    <location>
        <begin position="373"/>
        <end position="439"/>
    </location>
</feature>
<feature type="transmembrane region" description="Helical" evidence="4">
    <location>
        <begin position="140"/>
        <end position="160"/>
    </location>
</feature>
<keyword evidence="3" id="KW-0862">Zinc</keyword>
<evidence type="ECO:0000256" key="4">
    <source>
        <dbReference type="SAM" id="Phobius"/>
    </source>
</evidence>
<feature type="transmembrane region" description="Helical" evidence="4">
    <location>
        <begin position="180"/>
        <end position="201"/>
    </location>
</feature>
<evidence type="ECO:0000313" key="7">
    <source>
        <dbReference type="RefSeq" id="XP_022242939.1"/>
    </source>
</evidence>
<dbReference type="PROSITE" id="PS51292">
    <property type="entry name" value="ZF_RING_CH"/>
    <property type="match status" value="1"/>
</dbReference>